<keyword evidence="10" id="KW-0436">Ligase</keyword>
<sequence>MCGIAGYYGFGQDRALLETMNSCIQHRGPDGEGYYLSESTSADSNSVGSVGLAHRRLAIVDRAHGQEPMVSADGQTILIYNGEVYNYRELRAELEGLGRAFTTVSDTEVVLQAYEEWGTDAFDRFNGMFGLAILDRAKGRLVLARDHFGIKPLYWANAGSEHEPQLLFASEIKPILATGKIEAKPNERILYRYLRYRIHDDTAETFFEGVNKLLPGEMMTVDLGTGRFRISSFTRLREELEELSKVGTPYTPDVVDEYRRRFTEAIRLRLNSEVPVGSALSGGLDSSAVVVTINRLMQEKAEGLEAVGAKQNTFSAVFPNAINDEEAYADAAIAVCEDIEAHKIKPTPESFDADLEDFVRTMEEPIISSGPYAQYCVMREAAKHVTVLLDGQGADEMMAGYIPYYFAYLRQLKDDGDVATLARESSSSLDIFYRLGRFRLKGMASGKKAVSMATLLKRDWAQKFSGESFGNIPANLKLRLIDDLFAKSLPSLLRYEDKNTMRFSLEGRVPFLDKEVVKYLFSLSDEAIIKEGWNKRVLRDATRGLLPEMISNRRNKIGFTTPEAEWFKLMKERIYKIFMSNSFYSRPYWDREQVLTAFEEYLNGKNDADTMIFWRLLNVELWFREFIDKNEAPADVKAGKSDYEANPGKELDIVSGGVRFRRYPLQTDVFARSTELAPAVSAYVERFFSGLPEAPEEARKAVEGHPWYLLVSEKIVAITQGRSFPVWEIEVSPAARVLSKFVTRTPAGIGLGSPWSMQIAINEVGLPLIVKAAAASVVGKFQGKSGVFYDVVGHNINAIDGATPYSLGAASNSVKLAPKDPDVVARSLSAAVRALLPADVTATFGGTAIMDANDLGVVVMGHDTALPKETIAGMFKDNPQGQGSQATPMSLVFAQDAPAE</sequence>
<name>A0ABU5T6S7_9MICC</name>
<dbReference type="SUPFAM" id="SSF144010">
    <property type="entry name" value="CofE-like"/>
    <property type="match status" value="1"/>
</dbReference>
<dbReference type="InterPro" id="IPR051786">
    <property type="entry name" value="ASN_synthetase/amidase"/>
</dbReference>
<reference evidence="10 11" key="1">
    <citation type="submission" date="2023-12" db="EMBL/GenBank/DDBJ databases">
        <title>Sinomonas terricola sp. nov, isolated from litchi orchard soil in Guangdong, PR China.</title>
        <authorList>
            <person name="Jiaxin W."/>
            <person name="Yang Z."/>
            <person name="Honghui Z."/>
        </authorList>
    </citation>
    <scope>NUCLEOTIDE SEQUENCE [LARGE SCALE GENOMIC DNA]</scope>
    <source>
        <strain evidence="10 11">JGH33</strain>
    </source>
</reference>
<dbReference type="InterPro" id="IPR006426">
    <property type="entry name" value="Asn_synth_AEB"/>
</dbReference>
<accession>A0ABU5T6S7</accession>
<dbReference type="Proteomes" id="UP001304769">
    <property type="component" value="Unassembled WGS sequence"/>
</dbReference>
<evidence type="ECO:0000256" key="8">
    <source>
        <dbReference type="ARBA" id="ARBA00048741"/>
    </source>
</evidence>
<evidence type="ECO:0000259" key="9">
    <source>
        <dbReference type="PROSITE" id="PS51278"/>
    </source>
</evidence>
<keyword evidence="4" id="KW-0547">Nucleotide-binding</keyword>
<dbReference type="EMBL" id="JAYGGQ010000008">
    <property type="protein sequence ID" value="MEA5455383.1"/>
    <property type="molecule type" value="Genomic_DNA"/>
</dbReference>
<keyword evidence="11" id="KW-1185">Reference proteome</keyword>
<evidence type="ECO:0000313" key="10">
    <source>
        <dbReference type="EMBL" id="MEA5455383.1"/>
    </source>
</evidence>
<dbReference type="CDD" id="cd00712">
    <property type="entry name" value="AsnB"/>
    <property type="match status" value="1"/>
</dbReference>
<organism evidence="10 11">
    <name type="scientific">Sinomonas terricola</name>
    <dbReference type="NCBI Taxonomy" id="3110330"/>
    <lineage>
        <taxon>Bacteria</taxon>
        <taxon>Bacillati</taxon>
        <taxon>Actinomycetota</taxon>
        <taxon>Actinomycetes</taxon>
        <taxon>Micrococcales</taxon>
        <taxon>Micrococcaceae</taxon>
        <taxon>Sinomonas</taxon>
    </lineage>
</organism>
<dbReference type="SUPFAM" id="SSF56235">
    <property type="entry name" value="N-terminal nucleophile aminohydrolases (Ntn hydrolases)"/>
    <property type="match status" value="1"/>
</dbReference>
<dbReference type="InterPro" id="IPR029055">
    <property type="entry name" value="Ntn_hydrolases_N"/>
</dbReference>
<proteinExistence type="inferred from homology"/>
<comment type="caution">
    <text evidence="10">The sequence shown here is derived from an EMBL/GenBank/DDBJ whole genome shotgun (WGS) entry which is preliminary data.</text>
</comment>
<dbReference type="CDD" id="cd01991">
    <property type="entry name" value="Asn_synthase_B_C"/>
    <property type="match status" value="1"/>
</dbReference>
<dbReference type="NCBIfam" id="TIGR01536">
    <property type="entry name" value="asn_synth_AEB"/>
    <property type="match status" value="1"/>
</dbReference>
<comment type="similarity">
    <text evidence="2">Belongs to the asparagine synthetase family.</text>
</comment>
<evidence type="ECO:0000256" key="2">
    <source>
        <dbReference type="ARBA" id="ARBA00005752"/>
    </source>
</evidence>
<dbReference type="InterPro" id="IPR033738">
    <property type="entry name" value="AsnB_N"/>
</dbReference>
<comment type="pathway">
    <text evidence="1">Amino-acid biosynthesis; L-asparagine biosynthesis; L-asparagine from L-aspartate (L-Gln route): step 1/1.</text>
</comment>
<evidence type="ECO:0000313" key="11">
    <source>
        <dbReference type="Proteomes" id="UP001304769"/>
    </source>
</evidence>
<dbReference type="PANTHER" id="PTHR43284">
    <property type="entry name" value="ASPARAGINE SYNTHETASE (GLUTAMINE-HYDROLYZING)"/>
    <property type="match status" value="1"/>
</dbReference>
<dbReference type="InterPro" id="IPR017932">
    <property type="entry name" value="GATase_2_dom"/>
</dbReference>
<keyword evidence="6" id="KW-0028">Amino-acid biosynthesis</keyword>
<dbReference type="GO" id="GO:0004066">
    <property type="term" value="F:asparagine synthase (glutamine-hydrolyzing) activity"/>
    <property type="evidence" value="ECO:0007669"/>
    <property type="project" value="UniProtKB-EC"/>
</dbReference>
<evidence type="ECO:0000256" key="4">
    <source>
        <dbReference type="ARBA" id="ARBA00022741"/>
    </source>
</evidence>
<evidence type="ECO:0000256" key="6">
    <source>
        <dbReference type="ARBA" id="ARBA00022888"/>
    </source>
</evidence>
<evidence type="ECO:0000256" key="5">
    <source>
        <dbReference type="ARBA" id="ARBA00022840"/>
    </source>
</evidence>
<keyword evidence="6" id="KW-0061">Asparagine biosynthesis</keyword>
<dbReference type="SUPFAM" id="SSF52402">
    <property type="entry name" value="Adenine nucleotide alpha hydrolases-like"/>
    <property type="match status" value="1"/>
</dbReference>
<evidence type="ECO:0000256" key="3">
    <source>
        <dbReference type="ARBA" id="ARBA00012737"/>
    </source>
</evidence>
<gene>
    <name evidence="10" type="primary">asnB</name>
    <name evidence="10" type="ORF">SPF06_11685</name>
</gene>
<dbReference type="PROSITE" id="PS51278">
    <property type="entry name" value="GATASE_TYPE_2"/>
    <property type="match status" value="1"/>
</dbReference>
<dbReference type="Gene3D" id="3.40.50.620">
    <property type="entry name" value="HUPs"/>
    <property type="match status" value="1"/>
</dbReference>
<evidence type="ECO:0000256" key="7">
    <source>
        <dbReference type="ARBA" id="ARBA00022962"/>
    </source>
</evidence>
<dbReference type="Pfam" id="PF13537">
    <property type="entry name" value="GATase_7"/>
    <property type="match status" value="1"/>
</dbReference>
<dbReference type="InterPro" id="IPR014729">
    <property type="entry name" value="Rossmann-like_a/b/a_fold"/>
</dbReference>
<dbReference type="InterPro" id="IPR001962">
    <property type="entry name" value="Asn_synthase"/>
</dbReference>
<protein>
    <recommendedName>
        <fullName evidence="3">asparagine synthase (glutamine-hydrolyzing)</fullName>
        <ecNumber evidence="3">6.3.5.4</ecNumber>
    </recommendedName>
</protein>
<dbReference type="RefSeq" id="WP_323279236.1">
    <property type="nucleotide sequence ID" value="NZ_JAYGGQ010000008.1"/>
</dbReference>
<dbReference type="Pfam" id="PF00733">
    <property type="entry name" value="Asn_synthase"/>
    <property type="match status" value="1"/>
</dbReference>
<comment type="catalytic activity">
    <reaction evidence="8">
        <text>L-aspartate + L-glutamine + ATP + H2O = L-asparagine + L-glutamate + AMP + diphosphate + H(+)</text>
        <dbReference type="Rhea" id="RHEA:12228"/>
        <dbReference type="ChEBI" id="CHEBI:15377"/>
        <dbReference type="ChEBI" id="CHEBI:15378"/>
        <dbReference type="ChEBI" id="CHEBI:29985"/>
        <dbReference type="ChEBI" id="CHEBI:29991"/>
        <dbReference type="ChEBI" id="CHEBI:30616"/>
        <dbReference type="ChEBI" id="CHEBI:33019"/>
        <dbReference type="ChEBI" id="CHEBI:58048"/>
        <dbReference type="ChEBI" id="CHEBI:58359"/>
        <dbReference type="ChEBI" id="CHEBI:456215"/>
        <dbReference type="EC" id="6.3.5.4"/>
    </reaction>
</comment>
<dbReference type="EC" id="6.3.5.4" evidence="3"/>
<dbReference type="PANTHER" id="PTHR43284:SF1">
    <property type="entry name" value="ASPARAGINE SYNTHETASE"/>
    <property type="match status" value="1"/>
</dbReference>
<dbReference type="Gene3D" id="3.60.20.10">
    <property type="entry name" value="Glutamine Phosphoribosylpyrophosphate, subunit 1, domain 1"/>
    <property type="match status" value="1"/>
</dbReference>
<feature type="domain" description="Glutamine amidotransferase type-2" evidence="9">
    <location>
        <begin position="2"/>
        <end position="224"/>
    </location>
</feature>
<evidence type="ECO:0000256" key="1">
    <source>
        <dbReference type="ARBA" id="ARBA00005187"/>
    </source>
</evidence>
<keyword evidence="5" id="KW-0067">ATP-binding</keyword>
<keyword evidence="7" id="KW-0315">Glutamine amidotransferase</keyword>